<protein>
    <recommendedName>
        <fullName evidence="1">YgjP-like metallopeptidase domain-containing protein</fullName>
    </recommendedName>
</protein>
<dbReference type="PANTHER" id="PTHR30399">
    <property type="entry name" value="UNCHARACTERIZED PROTEIN YGJP"/>
    <property type="match status" value="1"/>
</dbReference>
<dbReference type="Proteomes" id="UP000198461">
    <property type="component" value="Unassembled WGS sequence"/>
</dbReference>
<reference evidence="2 3" key="1">
    <citation type="submission" date="2016-11" db="EMBL/GenBank/DDBJ databases">
        <authorList>
            <person name="Jaros S."/>
            <person name="Januszkiewicz K."/>
            <person name="Wedrychowicz H."/>
        </authorList>
    </citation>
    <scope>NUCLEOTIDE SEQUENCE [LARGE SCALE GENOMIC DNA]</scope>
    <source>
        <strain evidence="2 3">DSM 17737</strain>
    </source>
</reference>
<dbReference type="InterPro" id="IPR002725">
    <property type="entry name" value="YgjP-like_metallopeptidase"/>
</dbReference>
<dbReference type="CDD" id="cd07344">
    <property type="entry name" value="M48_yhfN_like"/>
    <property type="match status" value="1"/>
</dbReference>
<dbReference type="RefSeq" id="WP_084188293.1">
    <property type="nucleotide sequence ID" value="NZ_FSRE01000003.1"/>
</dbReference>
<name>A0A1N6GMR5_9GAMM</name>
<gene>
    <name evidence="2" type="ORF">SAMN05443662_1415</name>
</gene>
<dbReference type="AlphaFoldDB" id="A0A1N6GMR5"/>
<dbReference type="Pfam" id="PF01863">
    <property type="entry name" value="YgjP-like"/>
    <property type="match status" value="1"/>
</dbReference>
<dbReference type="Gene3D" id="3.30.2010.10">
    <property type="entry name" value="Metalloproteases ('zincins'), catalytic domain"/>
    <property type="match status" value="1"/>
</dbReference>
<evidence type="ECO:0000259" key="1">
    <source>
        <dbReference type="Pfam" id="PF01863"/>
    </source>
</evidence>
<dbReference type="PANTHER" id="PTHR30399:SF1">
    <property type="entry name" value="UTP PYROPHOSPHATASE"/>
    <property type="match status" value="1"/>
</dbReference>
<accession>A0A1N6GMR5</accession>
<dbReference type="InterPro" id="IPR053136">
    <property type="entry name" value="UTP_pyrophosphatase-like"/>
</dbReference>
<organism evidence="2 3">
    <name type="scientific">Sulfurivirga caldicuralii</name>
    <dbReference type="NCBI Taxonomy" id="364032"/>
    <lineage>
        <taxon>Bacteria</taxon>
        <taxon>Pseudomonadati</taxon>
        <taxon>Pseudomonadota</taxon>
        <taxon>Gammaproteobacteria</taxon>
        <taxon>Thiotrichales</taxon>
        <taxon>Piscirickettsiaceae</taxon>
        <taxon>Sulfurivirga</taxon>
    </lineage>
</organism>
<dbReference type="EMBL" id="FSRE01000003">
    <property type="protein sequence ID" value="SIO08849.1"/>
    <property type="molecule type" value="Genomic_DNA"/>
</dbReference>
<feature type="domain" description="YgjP-like metallopeptidase" evidence="1">
    <location>
        <begin position="82"/>
        <end position="177"/>
    </location>
</feature>
<sequence length="188" mass="21561">MMIHSPPFQIPVKVHPRRRRMALVMTDTGVEVRVPPHASRRTIEAFVVANHAWIESALSRQTPRQTFLWGVSHPLTSIDARDALQVYLSERLPVWSARMGCEPNRVVITNMKSRWGSCSSRGRVAFALNLAQVPKPLVDYVIVHELAHLHEMNHSSRFWAHVAAQLPDYQTLRTQLRDWGRRIGPLQP</sequence>
<dbReference type="OrthoDB" id="9811177at2"/>
<keyword evidence="3" id="KW-1185">Reference proteome</keyword>
<evidence type="ECO:0000313" key="3">
    <source>
        <dbReference type="Proteomes" id="UP000198461"/>
    </source>
</evidence>
<evidence type="ECO:0000313" key="2">
    <source>
        <dbReference type="EMBL" id="SIO08849.1"/>
    </source>
</evidence>
<proteinExistence type="predicted"/>